<evidence type="ECO:0000256" key="3">
    <source>
        <dbReference type="ARBA" id="ARBA00022490"/>
    </source>
</evidence>
<keyword evidence="6 14" id="KW-1133">Transmembrane helix</keyword>
<dbReference type="CDD" id="cd12934">
    <property type="entry name" value="LEM"/>
    <property type="match status" value="1"/>
</dbReference>
<reference evidence="16" key="1">
    <citation type="submission" date="2019-08" db="EMBL/GenBank/DDBJ databases">
        <title>The genome of the North American firefly Photinus pyralis.</title>
        <authorList>
            <consortium name="Photinus pyralis genome working group"/>
            <person name="Fallon T.R."/>
            <person name="Sander Lower S.E."/>
            <person name="Weng J.-K."/>
        </authorList>
    </citation>
    <scope>NUCLEOTIDE SEQUENCE</scope>
    <source>
        <strain evidence="16">TRF0915ILg1</strain>
        <tissue evidence="16">Whole body</tissue>
    </source>
</reference>
<comment type="caution">
    <text evidence="16">The sequence shown here is derived from an EMBL/GenBank/DDBJ whole genome shotgun (WGS) entry which is preliminary data.</text>
</comment>
<dbReference type="SMART" id="SM00540">
    <property type="entry name" value="LEM"/>
    <property type="match status" value="1"/>
</dbReference>
<name>A0A8K0C466_IGNLU</name>
<keyword evidence="10" id="KW-0539">Nucleus</keyword>
<dbReference type="Gene3D" id="3.30.70.330">
    <property type="match status" value="1"/>
</dbReference>
<evidence type="ECO:0000256" key="6">
    <source>
        <dbReference type="ARBA" id="ARBA00022989"/>
    </source>
</evidence>
<evidence type="ECO:0000256" key="13">
    <source>
        <dbReference type="SAM" id="MobiDB-lite"/>
    </source>
</evidence>
<evidence type="ECO:0000256" key="2">
    <source>
        <dbReference type="ARBA" id="ARBA00004473"/>
    </source>
</evidence>
<organism evidence="16 17">
    <name type="scientific">Ignelater luminosus</name>
    <name type="common">Cucubano</name>
    <name type="synonym">Pyrophorus luminosus</name>
    <dbReference type="NCBI Taxonomy" id="2038154"/>
    <lineage>
        <taxon>Eukaryota</taxon>
        <taxon>Metazoa</taxon>
        <taxon>Ecdysozoa</taxon>
        <taxon>Arthropoda</taxon>
        <taxon>Hexapoda</taxon>
        <taxon>Insecta</taxon>
        <taxon>Pterygota</taxon>
        <taxon>Neoptera</taxon>
        <taxon>Endopterygota</taxon>
        <taxon>Coleoptera</taxon>
        <taxon>Polyphaga</taxon>
        <taxon>Elateriformia</taxon>
        <taxon>Elateroidea</taxon>
        <taxon>Elateridae</taxon>
        <taxon>Agrypninae</taxon>
        <taxon>Pyrophorini</taxon>
        <taxon>Ignelater</taxon>
    </lineage>
</organism>
<dbReference type="SUPFAM" id="SSF63451">
    <property type="entry name" value="LEM domain"/>
    <property type="match status" value="1"/>
</dbReference>
<dbReference type="PROSITE" id="PS50954">
    <property type="entry name" value="LEM"/>
    <property type="match status" value="1"/>
</dbReference>
<dbReference type="SUPFAM" id="SSF54928">
    <property type="entry name" value="RNA-binding domain, RBD"/>
    <property type="match status" value="1"/>
</dbReference>
<feature type="domain" description="LEM" evidence="15">
    <location>
        <begin position="1"/>
        <end position="45"/>
    </location>
</feature>
<evidence type="ECO:0000259" key="15">
    <source>
        <dbReference type="PROSITE" id="PS50954"/>
    </source>
</evidence>
<keyword evidence="17" id="KW-1185">Reference proteome</keyword>
<feature type="transmembrane region" description="Helical" evidence="14">
    <location>
        <begin position="345"/>
        <end position="366"/>
    </location>
</feature>
<feature type="transmembrane region" description="Helical" evidence="14">
    <location>
        <begin position="526"/>
        <end position="546"/>
    </location>
</feature>
<evidence type="ECO:0000256" key="12">
    <source>
        <dbReference type="ARBA" id="ARBA00069076"/>
    </source>
</evidence>
<dbReference type="Gene3D" id="1.10.720.40">
    <property type="match status" value="1"/>
</dbReference>
<comment type="subcellular location">
    <subcellularLocation>
        <location evidence="1">Cytoplasm</location>
        <location evidence="1">Cytoskeleton</location>
        <location evidence="1">Spindle</location>
    </subcellularLocation>
    <subcellularLocation>
        <location evidence="2">Nucleus inner membrane</location>
        <topology evidence="2">Multi-pass membrane protein</topology>
    </subcellularLocation>
</comment>
<dbReference type="FunFam" id="1.10.10.1180:FF:000002">
    <property type="entry name" value="LEM domain-containing protein 2"/>
    <property type="match status" value="1"/>
</dbReference>
<dbReference type="InterPro" id="IPR052277">
    <property type="entry name" value="INM_ESCRT-Associated"/>
</dbReference>
<evidence type="ECO:0000256" key="8">
    <source>
        <dbReference type="ARBA" id="ARBA00023136"/>
    </source>
</evidence>
<feature type="compositionally biased region" description="Polar residues" evidence="13">
    <location>
        <begin position="174"/>
        <end position="194"/>
    </location>
</feature>
<dbReference type="InterPro" id="IPR035979">
    <property type="entry name" value="RBD_domain_sf"/>
</dbReference>
<dbReference type="FunFam" id="1.10.720.40:FF:000001">
    <property type="entry name" value="LEM domain containing 2, isoform CRA_a"/>
    <property type="match status" value="1"/>
</dbReference>
<dbReference type="GO" id="GO:0030514">
    <property type="term" value="P:negative regulation of BMP signaling pathway"/>
    <property type="evidence" value="ECO:0007669"/>
    <property type="project" value="TreeGrafter"/>
</dbReference>
<dbReference type="InterPro" id="IPR041885">
    <property type="entry name" value="MAN1_winged_helix_dom"/>
</dbReference>
<evidence type="ECO:0000313" key="16">
    <source>
        <dbReference type="EMBL" id="KAF2880160.1"/>
    </source>
</evidence>
<accession>A0A8K0C466</accession>
<dbReference type="AlphaFoldDB" id="A0A8K0C466"/>
<sequence>MVDVDSLSDAELRTKLMEFGFPVMPITGTTRKLMVKKLKLLLENKNKINNDNRRSLGRYSSEEESDTDVKSTKKDKNRRATMAAPQSTNSTSKANVTLRKSLRHNDSDDVEPSRSPLSKDVMKTKRITTTTKVIKTVQDEFDTGSDSEPEIVENDYDSSSKVSNSFEHKKDSPIHSTFSPSSPFRFQQKSTSKYSPPKTVTSSSNISSSFSSSSFNNKPVSPSRYTSYSNAGSSDAALDRLNQIRSRLSLGNPVYDRPVYTSSPVVDNTEDKAETPFLSNFTRRLSQLSSNSPKPEYDFKNDIIKEHDTNGAGSYSRNYVGRTRYRDINRDYYSRHDSNIVRNNVVSIAVVVIACLFFLVVGAMYYGMRSNENAIESFGIQRCSKSDPNSIPGINCIHDEHIEGAMSLLKTIKPELIRRAVSFACSNEPVIKPCMTEQDIVSYQQKVTGLNQNTLKQDLQNLELLIFRNPEWGISVVKIDESNNPSEGNIVNDMEEVTNYRKLSNTIGLIVFHPDIPWRCSIYNKFYAIFNTLIVLFGGFFLLYFINFSYKYFKHYRQQRKQEVFKMVEQIIDALQTNCSSDNESYLVINHVRDMILPLTDRRRLEKTWEEAVKFINENDSRVRTEVQIVQGEPFEVWRWLGSPNLNTSGSPRSKTWQGQAFETQVGSVNSLPCSPTPCLKIRGMADDDDDYDYHAIRDAVLNKCANKCRILHCAIDDSSRCVYLKCADQSDAAIAYTNLHGWWYAGHLVTVKYLRLERYMQRFPNSPVSGPPYLKAPSSSNWST</sequence>
<comment type="subunit">
    <text evidence="11">Interacts (via N-terminus) with LMNA isoform C (via C-terminus) (in vitro). Interacts (via LEM domain) with BANF1. Interacts (via C-terminus) with CHMP7. Interacts (via N-terminus) with tubulin; the interaction causes microtubule bundling and stabilization (in vitro).</text>
</comment>
<evidence type="ECO:0000256" key="5">
    <source>
        <dbReference type="ARBA" id="ARBA00022692"/>
    </source>
</evidence>
<feature type="region of interest" description="Disordered" evidence="13">
    <location>
        <begin position="50"/>
        <end position="123"/>
    </location>
</feature>
<evidence type="ECO:0000256" key="1">
    <source>
        <dbReference type="ARBA" id="ARBA00004186"/>
    </source>
</evidence>
<keyword evidence="9" id="KW-0206">Cytoskeleton</keyword>
<protein>
    <recommendedName>
        <fullName evidence="12">LEM domain-containing protein 2</fullName>
    </recommendedName>
</protein>
<dbReference type="GO" id="GO:0005637">
    <property type="term" value="C:nuclear inner membrane"/>
    <property type="evidence" value="ECO:0007669"/>
    <property type="project" value="UniProtKB-SubCell"/>
</dbReference>
<proteinExistence type="predicted"/>
<evidence type="ECO:0000256" key="14">
    <source>
        <dbReference type="SAM" id="Phobius"/>
    </source>
</evidence>
<keyword evidence="7" id="KW-0007">Acetylation</keyword>
<keyword evidence="5 14" id="KW-0812">Transmembrane</keyword>
<dbReference type="GO" id="GO:0006998">
    <property type="term" value="P:nuclear envelope organization"/>
    <property type="evidence" value="ECO:0007669"/>
    <property type="project" value="TreeGrafter"/>
</dbReference>
<dbReference type="PANTHER" id="PTHR13428">
    <property type="entry name" value="INNER NUCLEAR MEMBRANE PROTEIN MAN1 LEM DOMAIN CONTAINING PROTEIN"/>
    <property type="match status" value="1"/>
</dbReference>
<feature type="compositionally biased region" description="Acidic residues" evidence="13">
    <location>
        <begin position="140"/>
        <end position="156"/>
    </location>
</feature>
<dbReference type="PANTHER" id="PTHR13428:SF12">
    <property type="entry name" value="INNER NUCLEAR MEMBRANE PROTEIN MAN1"/>
    <property type="match status" value="1"/>
</dbReference>
<feature type="compositionally biased region" description="Low complexity" evidence="13">
    <location>
        <begin position="198"/>
        <end position="223"/>
    </location>
</feature>
<dbReference type="Pfam" id="PF03020">
    <property type="entry name" value="LEM"/>
    <property type="match status" value="1"/>
</dbReference>
<dbReference type="EMBL" id="VTPC01091016">
    <property type="protein sequence ID" value="KAF2880160.1"/>
    <property type="molecule type" value="Genomic_DNA"/>
</dbReference>
<dbReference type="GO" id="GO:0005819">
    <property type="term" value="C:spindle"/>
    <property type="evidence" value="ECO:0007669"/>
    <property type="project" value="UniProtKB-SubCell"/>
</dbReference>
<dbReference type="InterPro" id="IPR018996">
    <property type="entry name" value="Man1/Src1-like_C"/>
</dbReference>
<evidence type="ECO:0000256" key="4">
    <source>
        <dbReference type="ARBA" id="ARBA00022553"/>
    </source>
</evidence>
<feature type="compositionally biased region" description="Polar residues" evidence="13">
    <location>
        <begin position="224"/>
        <end position="233"/>
    </location>
</feature>
<dbReference type="OrthoDB" id="118234at2759"/>
<evidence type="ECO:0000256" key="9">
    <source>
        <dbReference type="ARBA" id="ARBA00023212"/>
    </source>
</evidence>
<keyword evidence="8 14" id="KW-0472">Membrane</keyword>
<keyword evidence="4" id="KW-0597">Phosphoprotein</keyword>
<evidence type="ECO:0000256" key="11">
    <source>
        <dbReference type="ARBA" id="ARBA00063442"/>
    </source>
</evidence>
<dbReference type="Pfam" id="PF09402">
    <property type="entry name" value="MSC"/>
    <property type="match status" value="1"/>
</dbReference>
<feature type="region of interest" description="Disordered" evidence="13">
    <location>
        <begin position="140"/>
        <end position="233"/>
    </location>
</feature>
<dbReference type="InterPro" id="IPR003887">
    <property type="entry name" value="LEM_dom"/>
</dbReference>
<dbReference type="InterPro" id="IPR012677">
    <property type="entry name" value="Nucleotide-bd_a/b_plait_sf"/>
</dbReference>
<feature type="compositionally biased region" description="Polar residues" evidence="13">
    <location>
        <begin position="84"/>
        <end position="95"/>
    </location>
</feature>
<evidence type="ECO:0000256" key="10">
    <source>
        <dbReference type="ARBA" id="ARBA00023242"/>
    </source>
</evidence>
<evidence type="ECO:0000256" key="7">
    <source>
        <dbReference type="ARBA" id="ARBA00022990"/>
    </source>
</evidence>
<gene>
    <name evidence="16" type="ORF">ILUMI_26023</name>
</gene>
<dbReference type="Gene3D" id="1.10.10.1180">
    <property type="entry name" value="MAN1, winged-helix domain"/>
    <property type="match status" value="1"/>
</dbReference>
<evidence type="ECO:0000313" key="17">
    <source>
        <dbReference type="Proteomes" id="UP000801492"/>
    </source>
</evidence>
<keyword evidence="3" id="KW-0963">Cytoplasm</keyword>
<dbReference type="InterPro" id="IPR011015">
    <property type="entry name" value="LEM/LEM-like_dom_sf"/>
</dbReference>
<dbReference type="GO" id="GO:0031490">
    <property type="term" value="F:chromatin DNA binding"/>
    <property type="evidence" value="ECO:0007669"/>
    <property type="project" value="TreeGrafter"/>
</dbReference>
<dbReference type="Proteomes" id="UP000801492">
    <property type="component" value="Unassembled WGS sequence"/>
</dbReference>